<evidence type="ECO:0000256" key="2">
    <source>
        <dbReference type="ARBA" id="ARBA00022803"/>
    </source>
</evidence>
<feature type="transmembrane region" description="Helical" evidence="4">
    <location>
        <begin position="89"/>
        <end position="109"/>
    </location>
</feature>
<comment type="caution">
    <text evidence="5">The sequence shown here is derived from an EMBL/GenBank/DDBJ whole genome shotgun (WGS) entry which is preliminary data.</text>
</comment>
<feature type="transmembrane region" description="Helical" evidence="4">
    <location>
        <begin position="390"/>
        <end position="410"/>
    </location>
</feature>
<dbReference type="EMBL" id="MWIP01000022">
    <property type="protein sequence ID" value="KAF1684803.1"/>
    <property type="molecule type" value="Genomic_DNA"/>
</dbReference>
<dbReference type="Proteomes" id="UP000462066">
    <property type="component" value="Unassembled WGS sequence"/>
</dbReference>
<evidence type="ECO:0000256" key="3">
    <source>
        <dbReference type="PROSITE-ProRule" id="PRU00339"/>
    </source>
</evidence>
<feature type="transmembrane region" description="Helical" evidence="4">
    <location>
        <begin position="304"/>
        <end position="323"/>
    </location>
</feature>
<feature type="repeat" description="TPR" evidence="3">
    <location>
        <begin position="502"/>
        <end position="535"/>
    </location>
</feature>
<keyword evidence="4" id="KW-0812">Transmembrane</keyword>
<dbReference type="InterPro" id="IPR011990">
    <property type="entry name" value="TPR-like_helical_dom_sf"/>
</dbReference>
<dbReference type="InterPro" id="IPR052346">
    <property type="entry name" value="O-mannosyl-transferase_TMTC"/>
</dbReference>
<sequence length="595" mass="65652">MMAGLIQRMRAMAPFLLLAGLVALAYGAAIDNEYVWDDRYFLVDFAWMDSLASAWRTAFSPLFMAEAYVRPLPLLTLYADNLFGVHRAAVSHGVNIALHFATASLVFLLARDAVRQMAHESQGGSKPALAAAALFAVHPALTEAVVWVSSRFDLLATLFMMAGFWLSTRDRLRDGALASGVGALFLLAAFSKELAAVFPVILVAFIVLREAARRGGPPSLKVLLHRRWKLTFGVLFFAGLAYLAVRFHVLAGSAGISRPSYDLEQWVRTCAAIARYVQLTFLPFAGNSPQHTFIWNAQRTLIDYLPHIAISVLFALSVAWLLMRRTRSGWVLAAWSVGYLLVIHLVPISIGNNVVQQRFMYLPTAVLFSLAPYMLAGIKLSHAAKRAVPAFLLVLLLAALVVVRSIVPAWKADLSLWAWARKMDPASGMARENLIWAYLDRGMYEELDREVELLSKDGISTSINAPINVGVSHHNRGDMELALSYYEMAKAKSDTATQAQRSALLNNMAGAYARLGRDQEAVDAIRKAIALDRNNHMALANLLAFCDGYTVNLAGYDEVVLRRAAERRATILRTLKEYRPGSSLAGLCPVELQKK</sequence>
<evidence type="ECO:0000256" key="4">
    <source>
        <dbReference type="SAM" id="Phobius"/>
    </source>
</evidence>
<accession>A0A7V8GK34</accession>
<dbReference type="PROSITE" id="PS50005">
    <property type="entry name" value="TPR"/>
    <property type="match status" value="1"/>
</dbReference>
<reference evidence="5 6" key="1">
    <citation type="submission" date="2017-10" db="EMBL/GenBank/DDBJ databases">
        <title>Whole genome sequencing of Pseudoxanthomonas broegbernensis DSM 12573(T).</title>
        <authorList>
            <person name="Kumar S."/>
            <person name="Bansal K."/>
            <person name="Kaur A."/>
            <person name="Patil P."/>
            <person name="Sharma S."/>
            <person name="Patil P.B."/>
        </authorList>
    </citation>
    <scope>NUCLEOTIDE SEQUENCE [LARGE SCALE GENOMIC DNA]</scope>
    <source>
        <strain evidence="5 6">DSM 12573</strain>
    </source>
</reference>
<evidence type="ECO:0000313" key="5">
    <source>
        <dbReference type="EMBL" id="KAF1684803.1"/>
    </source>
</evidence>
<evidence type="ECO:0000313" key="6">
    <source>
        <dbReference type="Proteomes" id="UP000462066"/>
    </source>
</evidence>
<dbReference type="InterPro" id="IPR019734">
    <property type="entry name" value="TPR_rpt"/>
</dbReference>
<dbReference type="SUPFAM" id="SSF48452">
    <property type="entry name" value="TPR-like"/>
    <property type="match status" value="1"/>
</dbReference>
<dbReference type="SMART" id="SM00028">
    <property type="entry name" value="TPR"/>
    <property type="match status" value="2"/>
</dbReference>
<feature type="transmembrane region" description="Helical" evidence="4">
    <location>
        <begin position="228"/>
        <end position="245"/>
    </location>
</feature>
<dbReference type="Gene3D" id="1.25.40.10">
    <property type="entry name" value="Tetratricopeptide repeat domain"/>
    <property type="match status" value="1"/>
</dbReference>
<keyword evidence="2 3" id="KW-0802">TPR repeat</keyword>
<feature type="transmembrane region" description="Helical" evidence="4">
    <location>
        <begin position="360"/>
        <end position="378"/>
    </location>
</feature>
<protein>
    <recommendedName>
        <fullName evidence="7">Tetratricopeptide repeat protein</fullName>
    </recommendedName>
</protein>
<keyword evidence="4" id="KW-1133">Transmembrane helix</keyword>
<proteinExistence type="predicted"/>
<keyword evidence="1" id="KW-0677">Repeat</keyword>
<gene>
    <name evidence="5" type="ORF">B1992_14330</name>
</gene>
<evidence type="ECO:0000256" key="1">
    <source>
        <dbReference type="ARBA" id="ARBA00022737"/>
    </source>
</evidence>
<name>A0A7V8GK34_9GAMM</name>
<feature type="transmembrane region" description="Helical" evidence="4">
    <location>
        <begin position="184"/>
        <end position="208"/>
    </location>
</feature>
<dbReference type="PANTHER" id="PTHR44227">
    <property type="match status" value="1"/>
</dbReference>
<feature type="transmembrane region" description="Helical" evidence="4">
    <location>
        <begin position="330"/>
        <end position="348"/>
    </location>
</feature>
<feature type="transmembrane region" description="Helical" evidence="4">
    <location>
        <begin position="154"/>
        <end position="172"/>
    </location>
</feature>
<evidence type="ECO:0008006" key="7">
    <source>
        <dbReference type="Google" id="ProtNLM"/>
    </source>
</evidence>
<keyword evidence="4" id="KW-0472">Membrane</keyword>
<dbReference type="PANTHER" id="PTHR44227:SF3">
    <property type="entry name" value="PROTEIN O-MANNOSYL-TRANSFERASE TMTC4"/>
    <property type="match status" value="1"/>
</dbReference>
<dbReference type="AlphaFoldDB" id="A0A7V8GK34"/>
<keyword evidence="6" id="KW-1185">Reference proteome</keyword>
<organism evidence="5 6">
    <name type="scientific">Pseudoxanthomonas broegbernensis</name>
    <dbReference type="NCBI Taxonomy" id="83619"/>
    <lineage>
        <taxon>Bacteria</taxon>
        <taxon>Pseudomonadati</taxon>
        <taxon>Pseudomonadota</taxon>
        <taxon>Gammaproteobacteria</taxon>
        <taxon>Lysobacterales</taxon>
        <taxon>Lysobacteraceae</taxon>
        <taxon>Pseudoxanthomonas</taxon>
    </lineage>
</organism>